<dbReference type="Pfam" id="PF05751">
    <property type="entry name" value="FixH"/>
    <property type="match status" value="1"/>
</dbReference>
<sequence length="153" mass="16876">MARERKLTGWHVLGIFGGAFAVIIGVNLALAYNAVKTFPGLEVKNSYVASQTFNQRKAQQESLGWSIKAQLEDDRLILSITDKDGRPVQVGKLDATVGRPTNVSEDRVPEFAYNGQAYVAYVELNPGNWDVWLKATALDGTEFEQRLEMSIGG</sequence>
<feature type="transmembrane region" description="Helical" evidence="1">
    <location>
        <begin position="12"/>
        <end position="32"/>
    </location>
</feature>
<accession>A0ABY8QHF0</accession>
<dbReference type="InterPro" id="IPR018037">
    <property type="entry name" value="FixH_proteobacterial"/>
</dbReference>
<keyword evidence="1" id="KW-0812">Transmembrane</keyword>
<dbReference type="RefSeq" id="WP_282300498.1">
    <property type="nucleotide sequence ID" value="NZ_CP124616.1"/>
</dbReference>
<name>A0ABY8QHF0_9RHOB</name>
<evidence type="ECO:0000256" key="1">
    <source>
        <dbReference type="SAM" id="Phobius"/>
    </source>
</evidence>
<evidence type="ECO:0000313" key="2">
    <source>
        <dbReference type="EMBL" id="WGW03868.1"/>
    </source>
</evidence>
<reference evidence="2 3" key="1">
    <citation type="submission" date="2023-05" db="EMBL/GenBank/DDBJ databases">
        <title>YMD87, complete Genome.</title>
        <authorList>
            <person name="Zhang J."/>
            <person name="Xu X."/>
        </authorList>
    </citation>
    <scope>NUCLEOTIDE SEQUENCE [LARGE SCALE GENOMIC DNA]</scope>
    <source>
        <strain evidence="2 3">YMD87</strain>
    </source>
</reference>
<proteinExistence type="predicted"/>
<dbReference type="Proteomes" id="UP001241605">
    <property type="component" value="Chromosome"/>
</dbReference>
<dbReference type="EMBL" id="CP124616">
    <property type="protein sequence ID" value="WGW03868.1"/>
    <property type="molecule type" value="Genomic_DNA"/>
</dbReference>
<keyword evidence="1" id="KW-1133">Transmembrane helix</keyword>
<keyword evidence="3" id="KW-1185">Reference proteome</keyword>
<organism evidence="2 3">
    <name type="scientific">Tropicibacter oceani</name>
    <dbReference type="NCBI Taxonomy" id="3058420"/>
    <lineage>
        <taxon>Bacteria</taxon>
        <taxon>Pseudomonadati</taxon>
        <taxon>Pseudomonadota</taxon>
        <taxon>Alphaproteobacteria</taxon>
        <taxon>Rhodobacterales</taxon>
        <taxon>Roseobacteraceae</taxon>
        <taxon>Tropicibacter</taxon>
    </lineage>
</organism>
<evidence type="ECO:0000313" key="3">
    <source>
        <dbReference type="Proteomes" id="UP001241605"/>
    </source>
</evidence>
<gene>
    <name evidence="2" type="ORF">QF118_18430</name>
</gene>
<dbReference type="InterPro" id="IPR008620">
    <property type="entry name" value="FixH"/>
</dbReference>
<dbReference type="PIRSF" id="PIRSF011386">
    <property type="entry name" value="FixH"/>
    <property type="match status" value="1"/>
</dbReference>
<keyword evidence="1" id="KW-0472">Membrane</keyword>
<protein>
    <submittedName>
        <fullName evidence="2">FixH family protein</fullName>
    </submittedName>
</protein>